<keyword evidence="1" id="KW-0472">Membrane</keyword>
<keyword evidence="1" id="KW-0812">Transmembrane</keyword>
<feature type="transmembrane region" description="Helical" evidence="1">
    <location>
        <begin position="218"/>
        <end position="239"/>
    </location>
</feature>
<feature type="transmembrane region" description="Helical" evidence="1">
    <location>
        <begin position="181"/>
        <end position="198"/>
    </location>
</feature>
<sequence length="264" mass="29649">MDWQTRMTDWGFNPAFWIGTFIGVVGLAMAWKMRSVSRMAYYCRHSSIIGEEQTKYTSDLHVTFKGREIERATLTQLYVWNDGNQTIRREDITKKKPLGFAVPGGQFLLRMTVAQMADEAMDVTFTDGDEASFNVEFEYIEPRQGFVCDILHTGKPEDFEFFGTLIKVREPVRKPLPIPKISAQFIFSTILLLVAYPLSSLEMIGILNLPGTGPVAYIIGRVVLVGGMIASLFTAYIMIKSQFATVFFGGPSPPDNSVTELAEQ</sequence>
<dbReference type="AlphaFoldDB" id="A0A7Z7FSA3"/>
<evidence type="ECO:0000313" key="2">
    <source>
        <dbReference type="EMBL" id="SDK41208.1"/>
    </source>
</evidence>
<evidence type="ECO:0000313" key="3">
    <source>
        <dbReference type="Proteomes" id="UP000198917"/>
    </source>
</evidence>
<proteinExistence type="predicted"/>
<dbReference type="Proteomes" id="UP000198917">
    <property type="component" value="Unassembled WGS sequence"/>
</dbReference>
<dbReference type="RefSeq" id="WP_143528157.1">
    <property type="nucleotide sequence ID" value="NZ_CP123845.1"/>
</dbReference>
<keyword evidence="1" id="KW-1133">Transmembrane helix</keyword>
<dbReference type="EMBL" id="FNEW01000008">
    <property type="protein sequence ID" value="SDK41208.1"/>
    <property type="molecule type" value="Genomic_DNA"/>
</dbReference>
<name>A0A7Z7FSA3_9HYPH</name>
<evidence type="ECO:0000256" key="1">
    <source>
        <dbReference type="SAM" id="Phobius"/>
    </source>
</evidence>
<protein>
    <submittedName>
        <fullName evidence="2">Uncharacterized protein</fullName>
    </submittedName>
</protein>
<organism evidence="2 3">
    <name type="scientific">Agrobacterium fabrum</name>
    <dbReference type="NCBI Taxonomy" id="1176649"/>
    <lineage>
        <taxon>Bacteria</taxon>
        <taxon>Pseudomonadati</taxon>
        <taxon>Pseudomonadota</taxon>
        <taxon>Alphaproteobacteria</taxon>
        <taxon>Hyphomicrobiales</taxon>
        <taxon>Rhizobiaceae</taxon>
        <taxon>Rhizobium/Agrobacterium group</taxon>
        <taxon>Agrobacterium</taxon>
        <taxon>Agrobacterium tumefaciens complex</taxon>
    </lineage>
</organism>
<reference evidence="2 3" key="1">
    <citation type="submission" date="2016-10" db="EMBL/GenBank/DDBJ databases">
        <authorList>
            <person name="Varghese N."/>
            <person name="Submissions S."/>
        </authorList>
    </citation>
    <scope>NUCLEOTIDE SEQUENCE [LARGE SCALE GENOMIC DNA]</scope>
    <source>
        <strain evidence="2 3">PDC82</strain>
    </source>
</reference>
<comment type="caution">
    <text evidence="2">The sequence shown here is derived from an EMBL/GenBank/DDBJ whole genome shotgun (WGS) entry which is preliminary data.</text>
</comment>
<feature type="transmembrane region" description="Helical" evidence="1">
    <location>
        <begin position="12"/>
        <end position="31"/>
    </location>
</feature>
<accession>A0A7Z7FSA3</accession>
<gene>
    <name evidence="2" type="ORF">SAMN05428983_4892</name>
</gene>